<dbReference type="GO" id="GO:0016887">
    <property type="term" value="F:ATP hydrolysis activity"/>
    <property type="evidence" value="ECO:0007669"/>
    <property type="project" value="InterPro"/>
</dbReference>
<dbReference type="SUPFAM" id="SSF52540">
    <property type="entry name" value="P-loop containing nucleoside triphosphate hydrolases"/>
    <property type="match status" value="1"/>
</dbReference>
<dbReference type="Proteomes" id="UP000184050">
    <property type="component" value="Unassembled WGS sequence"/>
</dbReference>
<evidence type="ECO:0000259" key="1">
    <source>
        <dbReference type="Pfam" id="PF13304"/>
    </source>
</evidence>
<dbReference type="InterPro" id="IPR051396">
    <property type="entry name" value="Bact_Antivir_Def_Nuclease"/>
</dbReference>
<dbReference type="STRING" id="1168035.SAMN05444280_1481"/>
<dbReference type="Gene3D" id="3.40.50.300">
    <property type="entry name" value="P-loop containing nucleotide triphosphate hydrolases"/>
    <property type="match status" value="1"/>
</dbReference>
<protein>
    <submittedName>
        <fullName evidence="3">AAA domain-containing protein, putative AbiEii toxin, Type IV TA system</fullName>
    </submittedName>
</protein>
<dbReference type="PANTHER" id="PTHR43581:SF4">
    <property type="entry name" value="ATP_GTP PHOSPHATASE"/>
    <property type="match status" value="1"/>
</dbReference>
<reference evidence="3 4" key="1">
    <citation type="submission" date="2016-11" db="EMBL/GenBank/DDBJ databases">
        <authorList>
            <person name="Jaros S."/>
            <person name="Januszkiewicz K."/>
            <person name="Wedrychowicz H."/>
        </authorList>
    </citation>
    <scope>NUCLEOTIDE SEQUENCE [LARGE SCALE GENOMIC DNA]</scope>
    <source>
        <strain evidence="3 4">DSM 27063</strain>
    </source>
</reference>
<feature type="domain" description="OLD protein-like TOPRIM" evidence="2">
    <location>
        <begin position="89"/>
        <end position="157"/>
    </location>
</feature>
<dbReference type="InterPro" id="IPR003959">
    <property type="entry name" value="ATPase_AAA_core"/>
</dbReference>
<dbReference type="PANTHER" id="PTHR43581">
    <property type="entry name" value="ATP/GTP PHOSPHATASE"/>
    <property type="match status" value="1"/>
</dbReference>
<dbReference type="AlphaFoldDB" id="A0A1M6NWX4"/>
<organism evidence="3 4">
    <name type="scientific">Tangfeifania diversioriginum</name>
    <dbReference type="NCBI Taxonomy" id="1168035"/>
    <lineage>
        <taxon>Bacteria</taxon>
        <taxon>Pseudomonadati</taxon>
        <taxon>Bacteroidota</taxon>
        <taxon>Bacteroidia</taxon>
        <taxon>Marinilabiliales</taxon>
        <taxon>Prolixibacteraceae</taxon>
        <taxon>Tangfeifania</taxon>
    </lineage>
</organism>
<proteinExistence type="predicted"/>
<dbReference type="Pfam" id="PF20469">
    <property type="entry name" value="OLD-like_TOPRIM"/>
    <property type="match status" value="1"/>
</dbReference>
<evidence type="ECO:0000259" key="2">
    <source>
        <dbReference type="Pfam" id="PF20469"/>
    </source>
</evidence>
<gene>
    <name evidence="3" type="ORF">SAMN05444280_1481</name>
</gene>
<dbReference type="InterPro" id="IPR034139">
    <property type="entry name" value="TOPRIM_OLD"/>
</dbReference>
<keyword evidence="4" id="KW-1185">Reference proteome</keyword>
<dbReference type="GO" id="GO:0005524">
    <property type="term" value="F:ATP binding"/>
    <property type="evidence" value="ECO:0007669"/>
    <property type="project" value="InterPro"/>
</dbReference>
<dbReference type="Pfam" id="PF13304">
    <property type="entry name" value="AAA_21"/>
    <property type="match status" value="1"/>
</dbReference>
<name>A0A1M6NWX4_9BACT</name>
<dbReference type="EMBL" id="FQZE01000048">
    <property type="protein sequence ID" value="SHK00150.1"/>
    <property type="molecule type" value="Genomic_DNA"/>
</dbReference>
<feature type="domain" description="ATPase AAA-type core" evidence="1">
    <location>
        <begin position="9"/>
        <end position="53"/>
    </location>
</feature>
<dbReference type="InterPro" id="IPR027417">
    <property type="entry name" value="P-loop_NTPase"/>
</dbReference>
<accession>A0A1M6NWX4</accession>
<sequence length="289" mass="32731">MAIQTLLAENGGIILIDEIEQGLEPDRVQHIVSTLKKNDNIQTFITTHSSNVIVELDASDLYLLSKENGFLRNVSRSLQGNIRRNPEALFAKRIVVCEGATEVGICRAVNDFLIGENRINAAHKGIRFVDGNGANFINDCLAFKKLNFDVVAFCDSDDKIINQKKGRLTEKGIEIIDCDKGNSIENQIFQDLPWGGIIKLVKYQEEKPSSQSVKDQVEHYLGTHLLNNWMQQDSKELRKAIGISSISGEWFKRIDHGQFLGLVVCQNLRLMEGKKLKYQIEKFISWINR</sequence>
<evidence type="ECO:0000313" key="3">
    <source>
        <dbReference type="EMBL" id="SHK00150.1"/>
    </source>
</evidence>
<evidence type="ECO:0000313" key="4">
    <source>
        <dbReference type="Proteomes" id="UP000184050"/>
    </source>
</evidence>